<feature type="compositionally biased region" description="Gly residues" evidence="5">
    <location>
        <begin position="417"/>
        <end position="433"/>
    </location>
</feature>
<dbReference type="Pfam" id="PF12767">
    <property type="entry name" value="SAGA-Tad1"/>
    <property type="match status" value="1"/>
</dbReference>
<reference evidence="6 7" key="1">
    <citation type="submission" date="2013-07" db="EMBL/GenBank/DDBJ databases">
        <title>The Genome Sequence of Cryptococcus heveanensis BCC8398.</title>
        <authorList>
            <consortium name="The Broad Institute Genome Sequencing Platform"/>
            <person name="Cuomo C."/>
            <person name="Litvintseva A."/>
            <person name="Chen Y."/>
            <person name="Heitman J."/>
            <person name="Sun S."/>
            <person name="Springer D."/>
            <person name="Dromer F."/>
            <person name="Young S.K."/>
            <person name="Zeng Q."/>
            <person name="Gargeya S."/>
            <person name="Fitzgerald M."/>
            <person name="Abouelleil A."/>
            <person name="Alvarado L."/>
            <person name="Berlin A.M."/>
            <person name="Chapman S.B."/>
            <person name="Dewar J."/>
            <person name="Goldberg J."/>
            <person name="Griggs A."/>
            <person name="Gujja S."/>
            <person name="Hansen M."/>
            <person name="Howarth C."/>
            <person name="Imamovic A."/>
            <person name="Larimer J."/>
            <person name="McCowan C."/>
            <person name="Murphy C."/>
            <person name="Pearson M."/>
            <person name="Priest M."/>
            <person name="Roberts A."/>
            <person name="Saif S."/>
            <person name="Shea T."/>
            <person name="Sykes S."/>
            <person name="Wortman J."/>
            <person name="Nusbaum C."/>
            <person name="Birren B."/>
        </authorList>
    </citation>
    <scope>NUCLEOTIDE SEQUENCE [LARGE SCALE GENOMIC DNA]</scope>
    <source>
        <strain evidence="6 7">BCC8398</strain>
    </source>
</reference>
<feature type="compositionally biased region" description="Low complexity" evidence="5">
    <location>
        <begin position="1"/>
        <end position="17"/>
    </location>
</feature>
<evidence type="ECO:0000256" key="1">
    <source>
        <dbReference type="ARBA" id="ARBA00004123"/>
    </source>
</evidence>
<feature type="region of interest" description="Disordered" evidence="5">
    <location>
        <begin position="1"/>
        <end position="86"/>
    </location>
</feature>
<organism evidence="6 7">
    <name type="scientific">Kwoniella heveanensis BCC8398</name>
    <dbReference type="NCBI Taxonomy" id="1296120"/>
    <lineage>
        <taxon>Eukaryota</taxon>
        <taxon>Fungi</taxon>
        <taxon>Dikarya</taxon>
        <taxon>Basidiomycota</taxon>
        <taxon>Agaricomycotina</taxon>
        <taxon>Tremellomycetes</taxon>
        <taxon>Tremellales</taxon>
        <taxon>Cryptococcaceae</taxon>
        <taxon>Kwoniella</taxon>
    </lineage>
</organism>
<evidence type="ECO:0008006" key="8">
    <source>
        <dbReference type="Google" id="ProtNLM"/>
    </source>
</evidence>
<accession>A0A1B9GJU5</accession>
<evidence type="ECO:0000313" key="6">
    <source>
        <dbReference type="EMBL" id="OCF31319.1"/>
    </source>
</evidence>
<dbReference type="PANTHER" id="PTHR21277:SF5">
    <property type="entry name" value="TRANSCRIPTIONAL ADAPTER 1"/>
    <property type="match status" value="1"/>
</dbReference>
<dbReference type="InterPro" id="IPR024738">
    <property type="entry name" value="Hfi1/Tada1"/>
</dbReference>
<dbReference type="GO" id="GO:0003713">
    <property type="term" value="F:transcription coactivator activity"/>
    <property type="evidence" value="ECO:0007669"/>
    <property type="project" value="TreeGrafter"/>
</dbReference>
<dbReference type="GO" id="GO:0000124">
    <property type="term" value="C:SAGA complex"/>
    <property type="evidence" value="ECO:0007669"/>
    <property type="project" value="TreeGrafter"/>
</dbReference>
<dbReference type="PANTHER" id="PTHR21277">
    <property type="entry name" value="TRANSCRIPTIONAL ADAPTER 1"/>
    <property type="match status" value="1"/>
</dbReference>
<dbReference type="OrthoDB" id="10264870at2759"/>
<reference evidence="7" key="2">
    <citation type="submission" date="2013-12" db="EMBL/GenBank/DDBJ databases">
        <title>Evolution of pathogenesis and genome organization in the Tremellales.</title>
        <authorList>
            <person name="Cuomo C."/>
            <person name="Litvintseva A."/>
            <person name="Heitman J."/>
            <person name="Chen Y."/>
            <person name="Sun S."/>
            <person name="Springer D."/>
            <person name="Dromer F."/>
            <person name="Young S."/>
            <person name="Zeng Q."/>
            <person name="Chapman S."/>
            <person name="Gujja S."/>
            <person name="Saif S."/>
            <person name="Birren B."/>
        </authorList>
    </citation>
    <scope>NUCLEOTIDE SEQUENCE [LARGE SCALE GENOMIC DNA]</scope>
    <source>
        <strain evidence="7">BCC8398</strain>
    </source>
</reference>
<dbReference type="STRING" id="1296120.A0A1B9GJU5"/>
<protein>
    <recommendedName>
        <fullName evidence="8">Transcriptional coactivator HFI1/ADA1</fullName>
    </recommendedName>
</protein>
<comment type="subcellular location">
    <subcellularLocation>
        <location evidence="1">Nucleus</location>
    </subcellularLocation>
</comment>
<dbReference type="AlphaFoldDB" id="A0A1B9GJU5"/>
<evidence type="ECO:0000256" key="5">
    <source>
        <dbReference type="SAM" id="MobiDB-lite"/>
    </source>
</evidence>
<feature type="region of interest" description="Disordered" evidence="5">
    <location>
        <begin position="156"/>
        <end position="180"/>
    </location>
</feature>
<feature type="region of interest" description="Disordered" evidence="5">
    <location>
        <begin position="411"/>
        <end position="433"/>
    </location>
</feature>
<dbReference type="EMBL" id="KV700136">
    <property type="protein sequence ID" value="OCF31319.1"/>
    <property type="molecule type" value="Genomic_DNA"/>
</dbReference>
<evidence type="ECO:0000313" key="7">
    <source>
        <dbReference type="Proteomes" id="UP000092666"/>
    </source>
</evidence>
<gene>
    <name evidence="6" type="ORF">I316_07105</name>
</gene>
<dbReference type="Proteomes" id="UP000092666">
    <property type="component" value="Unassembled WGS sequence"/>
</dbReference>
<keyword evidence="7" id="KW-1185">Reference proteome</keyword>
<evidence type="ECO:0000256" key="2">
    <source>
        <dbReference type="ARBA" id="ARBA00023015"/>
    </source>
</evidence>
<keyword evidence="2" id="KW-0805">Transcription regulation</keyword>
<sequence length="600" mass="64273">MSSTLPSPALTPSSMLPNSHGELLQAPQTSTHAFPTSSSYQPRQFQTSTIAGPSSQAHVQSQSHLRPQASNVPPPPPAPARPRPIPFERMDTHAIKQELHDELGEDGLPYWKALNGYLLGQIGRNELESMVRSWFKGEKVKLHNKLLLSLLNNASAPPASHVPSNPLSAKKRKRVAPDDPEFDLDETLIEPKMRVQNWVMGMGGRERNRLRRAVLGKAGEEVDLERERVPRDAGWSSFTPDRLTGLADVQAINDVAVMGSSQAVVTSRSVAELACARKLHEREFKLTADRYVILLGSLIPPLALPSRHLPSSTQLSLRLSQYAKQHSLSLSADAADDIGEFMAVGIDSQLGDVLHEIVSLTAHDRPSGDTVCIPPGTRSGPRNLLFGGPGQEYKIGSNQNDRQPSVDGFALSNGITSGRGGESSGGITGGHINGVGEIPKPDLSSFQHLFILNQGLHPQVSPALHRLANSQTLAEVEMNTPPVPAQAQVESQPQSAVGFGSVQASSMAMANRSKDNILGLANGTTVRPAGAGQAGSGPAMTPAVKAEIVTQNLLASGLLKIDKAGRQSEVDGAGEGKKERKHNLHWKYEDPALILKDVLG</sequence>
<name>A0A1B9GJU5_9TREE</name>
<proteinExistence type="predicted"/>
<evidence type="ECO:0000256" key="4">
    <source>
        <dbReference type="ARBA" id="ARBA00023242"/>
    </source>
</evidence>
<keyword evidence="4" id="KW-0539">Nucleus</keyword>
<feature type="compositionally biased region" description="Polar residues" evidence="5">
    <location>
        <begin position="26"/>
        <end position="71"/>
    </location>
</feature>
<feature type="compositionally biased region" description="Pro residues" evidence="5">
    <location>
        <begin position="72"/>
        <end position="85"/>
    </location>
</feature>
<dbReference type="GO" id="GO:0006357">
    <property type="term" value="P:regulation of transcription by RNA polymerase II"/>
    <property type="evidence" value="ECO:0007669"/>
    <property type="project" value="TreeGrafter"/>
</dbReference>
<dbReference type="GO" id="GO:0005634">
    <property type="term" value="C:nucleus"/>
    <property type="evidence" value="ECO:0007669"/>
    <property type="project" value="UniProtKB-SubCell"/>
</dbReference>
<keyword evidence="3" id="KW-0804">Transcription</keyword>
<evidence type="ECO:0000256" key="3">
    <source>
        <dbReference type="ARBA" id="ARBA00023163"/>
    </source>
</evidence>